<proteinExistence type="inferred from homology"/>
<evidence type="ECO:0000259" key="7">
    <source>
        <dbReference type="SMART" id="SM00835"/>
    </source>
</evidence>
<dbReference type="InterPro" id="IPR019780">
    <property type="entry name" value="Germin_Mn-BS"/>
</dbReference>
<keyword evidence="9" id="KW-1185">Reference proteome</keyword>
<feature type="compositionally biased region" description="Polar residues" evidence="6">
    <location>
        <begin position="31"/>
        <end position="51"/>
    </location>
</feature>
<sequence length="268" mass="27502">MAAPGSGGTKSVVSSCTTSELSSGGRPTAAQIPTSSTTFNGASPTSTASGISTAGGLSLSQQLMLADTAADRVDLLPDDAQFVFDFNKALDEAGGGGDGGDLAVATRKTFPALIGTGAGMAVGRVGPCGLNTFHVHPRSAELQLVIEGRLITEMVPENGVLDGDGKRRVIKNEIGPLEMTPFYQGSIHTQFNPDCADAIFVASFASEDFGTGQIFDQTFAFENDMVAAALGQAVAGEDVDAVRDAIPVNIALGIDGCLQRCGIENRAR</sequence>
<comment type="caution">
    <text evidence="8">The sequence shown here is derived from an EMBL/GenBank/DDBJ whole genome shotgun (WGS) entry which is preliminary data.</text>
</comment>
<dbReference type="PANTHER" id="PTHR31238">
    <property type="entry name" value="GERMIN-LIKE PROTEIN SUBFAMILY 3 MEMBER 3"/>
    <property type="match status" value="1"/>
</dbReference>
<feature type="compositionally biased region" description="Polar residues" evidence="6">
    <location>
        <begin position="9"/>
        <end position="22"/>
    </location>
</feature>
<gene>
    <name evidence="8" type="ORF">CEP54_015767</name>
</gene>
<dbReference type="InterPro" id="IPR014710">
    <property type="entry name" value="RmlC-like_jellyroll"/>
</dbReference>
<dbReference type="Gene3D" id="2.60.120.10">
    <property type="entry name" value="Jelly Rolls"/>
    <property type="match status" value="1"/>
</dbReference>
<evidence type="ECO:0000256" key="2">
    <source>
        <dbReference type="ARBA" id="ARBA00007456"/>
    </source>
</evidence>
<dbReference type="SUPFAM" id="SSF51182">
    <property type="entry name" value="RmlC-like cupins"/>
    <property type="match status" value="1"/>
</dbReference>
<keyword evidence="5" id="KW-0464">Manganese</keyword>
<evidence type="ECO:0000256" key="1">
    <source>
        <dbReference type="ARBA" id="ARBA00004613"/>
    </source>
</evidence>
<keyword evidence="4" id="KW-0479">Metal-binding</keyword>
<dbReference type="EMBL" id="NKCI01000409">
    <property type="protein sequence ID" value="RSL41600.1"/>
    <property type="molecule type" value="Genomic_DNA"/>
</dbReference>
<dbReference type="OrthoDB" id="1921208at2759"/>
<comment type="similarity">
    <text evidence="2">Belongs to the germin family.</text>
</comment>
<dbReference type="InterPro" id="IPR006045">
    <property type="entry name" value="Cupin_1"/>
</dbReference>
<reference evidence="8 9" key="1">
    <citation type="submission" date="2017-06" db="EMBL/GenBank/DDBJ databases">
        <title>Comparative genomic analysis of Ambrosia Fusariam Clade fungi.</title>
        <authorList>
            <person name="Stajich J.E."/>
            <person name="Carrillo J."/>
            <person name="Kijimoto T."/>
            <person name="Eskalen A."/>
            <person name="O'Donnell K."/>
            <person name="Kasson M."/>
        </authorList>
    </citation>
    <scope>NUCLEOTIDE SEQUENCE [LARGE SCALE GENOMIC DNA]</scope>
    <source>
        <strain evidence="8 9">NRRL62584</strain>
    </source>
</reference>
<dbReference type="GO" id="GO:0030145">
    <property type="term" value="F:manganese ion binding"/>
    <property type="evidence" value="ECO:0007669"/>
    <property type="project" value="InterPro"/>
</dbReference>
<evidence type="ECO:0000313" key="9">
    <source>
        <dbReference type="Proteomes" id="UP000288168"/>
    </source>
</evidence>
<dbReference type="InterPro" id="IPR001929">
    <property type="entry name" value="Germin"/>
</dbReference>
<dbReference type="Proteomes" id="UP000288168">
    <property type="component" value="Unassembled WGS sequence"/>
</dbReference>
<evidence type="ECO:0000256" key="3">
    <source>
        <dbReference type="ARBA" id="ARBA00022525"/>
    </source>
</evidence>
<dbReference type="GO" id="GO:0005576">
    <property type="term" value="C:extracellular region"/>
    <property type="evidence" value="ECO:0007669"/>
    <property type="project" value="UniProtKB-SubCell"/>
</dbReference>
<organism evidence="8 9">
    <name type="scientific">Fusarium duplospermum</name>
    <dbReference type="NCBI Taxonomy" id="1325734"/>
    <lineage>
        <taxon>Eukaryota</taxon>
        <taxon>Fungi</taxon>
        <taxon>Dikarya</taxon>
        <taxon>Ascomycota</taxon>
        <taxon>Pezizomycotina</taxon>
        <taxon>Sordariomycetes</taxon>
        <taxon>Hypocreomycetidae</taxon>
        <taxon>Hypocreales</taxon>
        <taxon>Nectriaceae</taxon>
        <taxon>Fusarium</taxon>
        <taxon>Fusarium solani species complex</taxon>
    </lineage>
</organism>
<keyword evidence="3" id="KW-0964">Secreted</keyword>
<dbReference type="SMART" id="SM00835">
    <property type="entry name" value="Cupin_1"/>
    <property type="match status" value="1"/>
</dbReference>
<dbReference type="CDD" id="cd02241">
    <property type="entry name" value="cupin_OxOx"/>
    <property type="match status" value="1"/>
</dbReference>
<protein>
    <recommendedName>
        <fullName evidence="7">Cupin type-1 domain-containing protein</fullName>
    </recommendedName>
</protein>
<evidence type="ECO:0000313" key="8">
    <source>
        <dbReference type="EMBL" id="RSL41600.1"/>
    </source>
</evidence>
<name>A0A428NLF2_9HYPO</name>
<accession>A0A428NLF2</accession>
<dbReference type="PROSITE" id="PS00725">
    <property type="entry name" value="GERMIN"/>
    <property type="match status" value="1"/>
</dbReference>
<evidence type="ECO:0000256" key="4">
    <source>
        <dbReference type="ARBA" id="ARBA00022723"/>
    </source>
</evidence>
<dbReference type="Pfam" id="PF00190">
    <property type="entry name" value="Cupin_1"/>
    <property type="match status" value="1"/>
</dbReference>
<comment type="subcellular location">
    <subcellularLocation>
        <location evidence="1">Secreted</location>
    </subcellularLocation>
</comment>
<dbReference type="AlphaFoldDB" id="A0A428NLF2"/>
<dbReference type="InterPro" id="IPR011051">
    <property type="entry name" value="RmlC_Cupin_sf"/>
</dbReference>
<feature type="region of interest" description="Disordered" evidence="6">
    <location>
        <begin position="1"/>
        <end position="51"/>
    </location>
</feature>
<evidence type="ECO:0000256" key="6">
    <source>
        <dbReference type="SAM" id="MobiDB-lite"/>
    </source>
</evidence>
<evidence type="ECO:0000256" key="5">
    <source>
        <dbReference type="ARBA" id="ARBA00023211"/>
    </source>
</evidence>
<feature type="domain" description="Cupin type-1" evidence="7">
    <location>
        <begin position="88"/>
        <end position="240"/>
    </location>
</feature>
<dbReference type="STRING" id="1325734.A0A428NLF2"/>